<dbReference type="Proteomes" id="UP001143463">
    <property type="component" value="Unassembled WGS sequence"/>
</dbReference>
<dbReference type="InterPro" id="IPR011008">
    <property type="entry name" value="Dimeric_a/b-barrel"/>
</dbReference>
<comment type="caution">
    <text evidence="1">The sequence shown here is derived from an EMBL/GenBank/DDBJ whole genome shotgun (WGS) entry which is preliminary data.</text>
</comment>
<dbReference type="Pfam" id="PF08803">
    <property type="entry name" value="ydhR"/>
    <property type="match status" value="1"/>
</dbReference>
<reference evidence="1" key="2">
    <citation type="submission" date="2023-01" db="EMBL/GenBank/DDBJ databases">
        <authorList>
            <person name="Sun Q."/>
            <person name="Evtushenko L."/>
        </authorList>
    </citation>
    <scope>NUCLEOTIDE SEQUENCE</scope>
    <source>
        <strain evidence="1">VKM Ac-1069</strain>
    </source>
</reference>
<evidence type="ECO:0008006" key="3">
    <source>
        <dbReference type="Google" id="ProtNLM"/>
    </source>
</evidence>
<reference evidence="1" key="1">
    <citation type="journal article" date="2014" name="Int. J. Syst. Evol. Microbiol.">
        <title>Complete genome sequence of Corynebacterium casei LMG S-19264T (=DSM 44701T), isolated from a smear-ripened cheese.</title>
        <authorList>
            <consortium name="US DOE Joint Genome Institute (JGI-PGF)"/>
            <person name="Walter F."/>
            <person name="Albersmeier A."/>
            <person name="Kalinowski J."/>
            <person name="Ruckert C."/>
        </authorList>
    </citation>
    <scope>NUCLEOTIDE SEQUENCE</scope>
    <source>
        <strain evidence="1">VKM Ac-1069</strain>
    </source>
</reference>
<dbReference type="Gene3D" id="3.30.70.100">
    <property type="match status" value="1"/>
</dbReference>
<dbReference type="AlphaFoldDB" id="A0A9W6NW08"/>
<evidence type="ECO:0000313" key="2">
    <source>
        <dbReference type="Proteomes" id="UP001143463"/>
    </source>
</evidence>
<dbReference type="InterPro" id="IPR014910">
    <property type="entry name" value="YdhR"/>
</dbReference>
<dbReference type="EMBL" id="BSFQ01000008">
    <property type="protein sequence ID" value="GLL11399.1"/>
    <property type="molecule type" value="Genomic_DNA"/>
</dbReference>
<proteinExistence type="predicted"/>
<protein>
    <recommendedName>
        <fullName evidence="3">Monooxygenase</fullName>
    </recommendedName>
</protein>
<dbReference type="SUPFAM" id="SSF54909">
    <property type="entry name" value="Dimeric alpha+beta barrel"/>
    <property type="match status" value="1"/>
</dbReference>
<evidence type="ECO:0000313" key="1">
    <source>
        <dbReference type="EMBL" id="GLL11399.1"/>
    </source>
</evidence>
<organism evidence="1 2">
    <name type="scientific">Pseudonocardia halophobica</name>
    <dbReference type="NCBI Taxonomy" id="29401"/>
    <lineage>
        <taxon>Bacteria</taxon>
        <taxon>Bacillati</taxon>
        <taxon>Actinomycetota</taxon>
        <taxon>Actinomycetes</taxon>
        <taxon>Pseudonocardiales</taxon>
        <taxon>Pseudonocardiaceae</taxon>
        <taxon>Pseudonocardia</taxon>
    </lineage>
</organism>
<sequence>MYVRLVTFGITVPEEAYAAHAEAVAPAFADWPGLLGKWWLADADRGTYGGVYLFTDRAAADRSRDTDTFRAMTDSPALTGITVREFDVLAAPTAVTAPDLVAVAR</sequence>
<name>A0A9W6NW08_9PSEU</name>
<gene>
    <name evidence="1" type="ORF">GCM10017577_25400</name>
</gene>
<accession>A0A9W6NW08</accession>
<dbReference type="RefSeq" id="WP_037046261.1">
    <property type="nucleotide sequence ID" value="NZ_BAAAUZ010000042.1"/>
</dbReference>
<keyword evidence="2" id="KW-1185">Reference proteome</keyword>